<dbReference type="InterPro" id="IPR011990">
    <property type="entry name" value="TPR-like_helical_dom_sf"/>
</dbReference>
<gene>
    <name evidence="3" type="ORF">DMT42_32120</name>
</gene>
<name>A0A2U9P9V0_STRAS</name>
<feature type="region of interest" description="Disordered" evidence="1">
    <location>
        <begin position="94"/>
        <end position="123"/>
    </location>
</feature>
<dbReference type="OrthoDB" id="3206999at2"/>
<evidence type="ECO:0000313" key="4">
    <source>
        <dbReference type="Proteomes" id="UP000247634"/>
    </source>
</evidence>
<dbReference type="RefSeq" id="WP_110633235.1">
    <property type="nucleotide sequence ID" value="NZ_CP029788.1"/>
</dbReference>
<dbReference type="EMBL" id="CP029788">
    <property type="protein sequence ID" value="AWT46486.1"/>
    <property type="molecule type" value="Genomic_DNA"/>
</dbReference>
<proteinExistence type="predicted"/>
<keyword evidence="4" id="KW-1185">Reference proteome</keyword>
<organism evidence="3 4">
    <name type="scientific">Streptomyces actuosus</name>
    <dbReference type="NCBI Taxonomy" id="1885"/>
    <lineage>
        <taxon>Bacteria</taxon>
        <taxon>Bacillati</taxon>
        <taxon>Actinomycetota</taxon>
        <taxon>Actinomycetes</taxon>
        <taxon>Kitasatosporales</taxon>
        <taxon>Streptomycetaceae</taxon>
        <taxon>Streptomyces</taxon>
    </lineage>
</organism>
<accession>A0A2U9P9V0</accession>
<feature type="domain" description="CHAT" evidence="2">
    <location>
        <begin position="973"/>
        <end position="1245"/>
    </location>
</feature>
<protein>
    <recommendedName>
        <fullName evidence="2">CHAT domain-containing protein</fullName>
    </recommendedName>
</protein>
<reference evidence="3 4" key="1">
    <citation type="submission" date="2018-06" db="EMBL/GenBank/DDBJ databases">
        <title>The complete genome sequence of a nosiheptide producer Streptomyces actuosus ATCC 25421: deducing the ability of producing a new class III lantibiotics.</title>
        <authorList>
            <person name="Liu W."/>
            <person name="Sun F."/>
            <person name="Hu Y."/>
        </authorList>
    </citation>
    <scope>NUCLEOTIDE SEQUENCE [LARGE SCALE GENOMIC DNA]</scope>
    <source>
        <strain evidence="3 4">ATCC 25421</strain>
    </source>
</reference>
<feature type="region of interest" description="Disordered" evidence="1">
    <location>
        <begin position="846"/>
        <end position="865"/>
    </location>
</feature>
<dbReference type="AlphaFoldDB" id="A0A2U9P9V0"/>
<dbReference type="Proteomes" id="UP000247634">
    <property type="component" value="Chromosome"/>
</dbReference>
<evidence type="ECO:0000256" key="1">
    <source>
        <dbReference type="SAM" id="MobiDB-lite"/>
    </source>
</evidence>
<evidence type="ECO:0000259" key="2">
    <source>
        <dbReference type="Pfam" id="PF12770"/>
    </source>
</evidence>
<dbReference type="Pfam" id="PF12770">
    <property type="entry name" value="CHAT"/>
    <property type="match status" value="1"/>
</dbReference>
<dbReference type="Gene3D" id="1.25.40.10">
    <property type="entry name" value="Tetratricopeptide repeat domain"/>
    <property type="match status" value="2"/>
</dbReference>
<dbReference type="InterPro" id="IPR024983">
    <property type="entry name" value="CHAT_dom"/>
</dbReference>
<sequence length="1246" mass="131584">MGIGADILTGLRRATLRRRLSRRLDRHRATGDPQAVLAAPARAVAERLAAAVGDRADLPSLRALARFHAACGEERGPDDGRADRLRARELADRMRSVDPDAVPESVIAPSGRSEALEPPGDDPALALLADALRSGDGAPAMEAARLLRQELRSRPDDPERGITLALLGGALLIASATGTPGADVDETVDVLRAATAALEDDPDGASAVGQLGWALALRYLDRGSASDRDEAVEALRESSVLVAGDPAQMVVTLTLLGGLLLERFAADGRPSDEAEALDVLRDATARTAADPAGVGEFAGLAVPAHLRPSPGKAPALLGSALYERFVSGRGPADLDEAIDALRTALSFDGTTWHGGAPQPGSGASSAIGGDSRLHTLLNLGSALISRYDRDGTPGDADEGIALLDEAARSRPSGDPDRALTYGRLGIVLTRALGHRDAAADLSRGIEALREAVAATPDTDAGRADRLADLGQALLDRFVVSGAYDPDETIETLRAAVAATGEGHPDRSRRLTSLGTGLWTRFQRVGGLADLDEAIGLGRRAVAAAAPGSFDERASRLMLAAWLHGRFRRTRQDVDLEEALEAIRRAVALTGDDPETRGVALATLGTLLQSRFQHRGAPEDLRAAVEALRAGVELRPADHPRGRALARANLANALRLAFDQGGPLSDIDEAVDALRGKLPFDADVVNLAATTCALGEALASRYRRTREEATRREALGCLLEVADMVAAPAHLRLQAAKAWTALAADVEDWPDAVAGASRATELLALLAWRGLPRRDQERLLFDHEGLAGDAAAYALLAGDSGRALEMLEHGRGVLLGQALDTRTDIGGLRSRRPDLARRLEEIRDALDSGGSGDLVPGQPPADARPATGADYERRLLLAREWDGLVERIRRLDGSLAGFLRRPDASRLRGVAAEGPVVVLNVCDLRSDALVLTAGRLLTVPLPDVTPQRVAEYVVDFYLALQDPAKPSARAALEDTLAWLWDAAAEPVLDTLGLSAVPPDGTPPRLWWVPTGLLTLLPLHAAGRADDGVLDRVVSSYAPTVGALAHARNAVRAPGATRVTVVAMPGDGLPNARRESEDIARLFPGVRQLVDGGATRDAVLRALPASHVVHFACHGAQDLEDPSRGHLRLHDGILDVLELSRLRLGTAELAYLSACQSATGGIALADEAVHLASAFQLAGYRQVIGTLWPIEDAAAADIARDVYTRLRREDGAPATDEAAAALHTAVRRARAAHPREPHLWASHIHLGP</sequence>
<dbReference type="KEGG" id="sact:DMT42_32120"/>
<evidence type="ECO:0000313" key="3">
    <source>
        <dbReference type="EMBL" id="AWT46486.1"/>
    </source>
</evidence>